<dbReference type="KEGG" id="clus:A9F13_02g03916"/>
<dbReference type="InterPro" id="IPR019832">
    <property type="entry name" value="Mn/Fe_SOD_C"/>
</dbReference>
<evidence type="ECO:0000313" key="4">
    <source>
        <dbReference type="Proteomes" id="UP000195602"/>
    </source>
</evidence>
<dbReference type="Proteomes" id="UP000195602">
    <property type="component" value="Unassembled WGS sequence"/>
</dbReference>
<dbReference type="Gene3D" id="3.55.40.20">
    <property type="entry name" value="Iron/manganese superoxide dismutase, C-terminal domain"/>
    <property type="match status" value="1"/>
</dbReference>
<sequence length="250" mass="28784">MFSTRLISSRRLLHSVPKLKNAAEFTEKGIAGLYSPQGFRTAWLDYQKYLTAQLSLRTVGTENETRTPYQILLSTAKQTTQQHTFHYASQAHNNHFFFEQLSDKETAQKTKPSRFLMERLADQNITSLEELRTAVNSRANSVLGQGWVFLVEKEDKSVELITCHNDGTPYYWGKRQALDLNGAVDEASFDALEAAKNAAHQLDFTLPLLAINFWDVAYYEDYGITGRAEYLDHVWDCINWDVVNRRMFQI</sequence>
<evidence type="ECO:0000259" key="2">
    <source>
        <dbReference type="Pfam" id="PF02777"/>
    </source>
</evidence>
<dbReference type="InterPro" id="IPR036324">
    <property type="entry name" value="Mn/Fe_SOD_N_sf"/>
</dbReference>
<dbReference type="GO" id="GO:0003735">
    <property type="term" value="F:structural constituent of ribosome"/>
    <property type="evidence" value="ECO:0007669"/>
    <property type="project" value="EnsemblFungi"/>
</dbReference>
<dbReference type="OMA" id="MTAREPN"/>
<comment type="function">
    <text evidence="1">Component of the mitochondrial ribosome (mitoribosome), a dedicated translation machinery responsible for the synthesis of mitochondrial genome-encoded proteins, including at least some of the essential transmembrane subunits of the mitochondrial respiratory chain. The mitoribosomes are attached to the mitochondrial inner membrane and translation products are cotranslationally integrated into the membrane.</text>
</comment>
<reference evidence="3 4" key="1">
    <citation type="submission" date="2017-04" db="EMBL/GenBank/DDBJ databases">
        <title>Draft genome of the yeast Clavispora lusitaniae type strain CBS 6936.</title>
        <authorList>
            <person name="Durrens P."/>
            <person name="Klopp C."/>
            <person name="Biteau N."/>
            <person name="Fitton-Ouhabi V."/>
            <person name="Dementhon K."/>
            <person name="Accoceberry I."/>
            <person name="Sherman D.J."/>
            <person name="Noel T."/>
        </authorList>
    </citation>
    <scope>NUCLEOTIDE SEQUENCE [LARGE SCALE GENOMIC DNA]</scope>
    <source>
        <strain evidence="3 4">CBS 6936</strain>
    </source>
</reference>
<dbReference type="GO" id="GO:0005763">
    <property type="term" value="C:mitochondrial small ribosomal subunit"/>
    <property type="evidence" value="ECO:0007669"/>
    <property type="project" value="EnsemblFungi"/>
</dbReference>
<gene>
    <name evidence="3" type="ORF">A9F13_02g03916</name>
</gene>
<accession>A0AA91T3S5</accession>
<dbReference type="PANTHER" id="PTHR43595">
    <property type="entry name" value="37S RIBOSOMAL PROTEIN S26, MITOCHONDRIAL"/>
    <property type="match status" value="1"/>
</dbReference>
<feature type="domain" description="Manganese/iron superoxide dismutase C-terminal" evidence="2">
    <location>
        <begin position="197"/>
        <end position="246"/>
    </location>
</feature>
<organism evidence="3 4">
    <name type="scientific">Clavispora lusitaniae</name>
    <name type="common">Candida lusitaniae</name>
    <dbReference type="NCBI Taxonomy" id="36911"/>
    <lineage>
        <taxon>Eukaryota</taxon>
        <taxon>Fungi</taxon>
        <taxon>Dikarya</taxon>
        <taxon>Ascomycota</taxon>
        <taxon>Saccharomycotina</taxon>
        <taxon>Pichiomycetes</taxon>
        <taxon>Metschnikowiaceae</taxon>
        <taxon>Clavispora</taxon>
    </lineage>
</organism>
<dbReference type="GO" id="GO:0004784">
    <property type="term" value="F:superoxide dismutase activity"/>
    <property type="evidence" value="ECO:0007669"/>
    <property type="project" value="InterPro"/>
</dbReference>
<protein>
    <submittedName>
        <fullName evidence="3">Superoxide dismutase</fullName>
    </submittedName>
</protein>
<dbReference type="Pfam" id="PF02777">
    <property type="entry name" value="Sod_Fe_C"/>
    <property type="match status" value="2"/>
</dbReference>
<evidence type="ECO:0000313" key="3">
    <source>
        <dbReference type="EMBL" id="OVF10561.1"/>
    </source>
</evidence>
<dbReference type="InterPro" id="IPR036314">
    <property type="entry name" value="SOD_C_sf"/>
</dbReference>
<dbReference type="PANTHER" id="PTHR43595:SF2">
    <property type="entry name" value="SMALL RIBOSOMAL SUBUNIT PROTEIN MS42"/>
    <property type="match status" value="1"/>
</dbReference>
<dbReference type="SUPFAM" id="SSF54719">
    <property type="entry name" value="Fe,Mn superoxide dismutase (SOD), C-terminal domain"/>
    <property type="match status" value="1"/>
</dbReference>
<evidence type="ECO:0000256" key="1">
    <source>
        <dbReference type="ARBA" id="ARBA00037226"/>
    </source>
</evidence>
<dbReference type="SUPFAM" id="SSF46609">
    <property type="entry name" value="Fe,Mn superoxide dismutase (SOD), N-terminal domain"/>
    <property type="match status" value="1"/>
</dbReference>
<feature type="domain" description="Manganese/iron superoxide dismutase C-terminal" evidence="2">
    <location>
        <begin position="122"/>
        <end position="175"/>
    </location>
</feature>
<name>A0AA91T3S5_CLALS</name>
<dbReference type="GO" id="GO:0046872">
    <property type="term" value="F:metal ion binding"/>
    <property type="evidence" value="ECO:0007669"/>
    <property type="project" value="InterPro"/>
</dbReference>
<dbReference type="EMBL" id="LYUB02000002">
    <property type="protein sequence ID" value="OVF10561.1"/>
    <property type="molecule type" value="Genomic_DNA"/>
</dbReference>
<comment type="caution">
    <text evidence="3">The sequence shown here is derived from an EMBL/GenBank/DDBJ whole genome shotgun (WGS) entry which is preliminary data.</text>
</comment>
<proteinExistence type="predicted"/>
<dbReference type="AlphaFoldDB" id="A0AA91T3S5"/>